<sequence>MIFRFGITTPANTPSTSRQRTTLKLASGIIHHLDVQFPPGPSGTLHLHINNSLHQIFPFNTGEAFAADNVNISFRDFINFQEPPFDLTAFTWNTDTANDHFIIIRIGILPARIAAPWLQTLTERLASVFGG</sequence>
<name>A0A0F8X7B7_9ZZZZ</name>
<proteinExistence type="predicted"/>
<reference evidence="1" key="1">
    <citation type="journal article" date="2015" name="Nature">
        <title>Complex archaea that bridge the gap between prokaryotes and eukaryotes.</title>
        <authorList>
            <person name="Spang A."/>
            <person name="Saw J.H."/>
            <person name="Jorgensen S.L."/>
            <person name="Zaremba-Niedzwiedzka K."/>
            <person name="Martijn J."/>
            <person name="Lind A.E."/>
            <person name="van Eijk R."/>
            <person name="Schleper C."/>
            <person name="Guy L."/>
            <person name="Ettema T.J."/>
        </authorList>
    </citation>
    <scope>NUCLEOTIDE SEQUENCE</scope>
</reference>
<organism evidence="1">
    <name type="scientific">marine sediment metagenome</name>
    <dbReference type="NCBI Taxonomy" id="412755"/>
    <lineage>
        <taxon>unclassified sequences</taxon>
        <taxon>metagenomes</taxon>
        <taxon>ecological metagenomes</taxon>
    </lineage>
</organism>
<gene>
    <name evidence="1" type="ORF">LCGC14_2981530</name>
</gene>
<dbReference type="AlphaFoldDB" id="A0A0F8X7B7"/>
<comment type="caution">
    <text evidence="1">The sequence shown here is derived from an EMBL/GenBank/DDBJ whole genome shotgun (WGS) entry which is preliminary data.</text>
</comment>
<protein>
    <submittedName>
        <fullName evidence="1">Uncharacterized protein</fullName>
    </submittedName>
</protein>
<evidence type="ECO:0000313" key="1">
    <source>
        <dbReference type="EMBL" id="KKK64703.1"/>
    </source>
</evidence>
<accession>A0A0F8X7B7</accession>
<dbReference type="EMBL" id="LAZR01060904">
    <property type="protein sequence ID" value="KKK64703.1"/>
    <property type="molecule type" value="Genomic_DNA"/>
</dbReference>